<dbReference type="InterPro" id="IPR011032">
    <property type="entry name" value="GroES-like_sf"/>
</dbReference>
<dbReference type="GO" id="GO:0044281">
    <property type="term" value="P:small molecule metabolic process"/>
    <property type="evidence" value="ECO:0007669"/>
    <property type="project" value="UniProtKB-ARBA"/>
</dbReference>
<dbReference type="Pfam" id="PF00107">
    <property type="entry name" value="ADH_zinc_N"/>
    <property type="match status" value="1"/>
</dbReference>
<name>A0ABD5PIF1_9EURY</name>
<evidence type="ECO:0000256" key="5">
    <source>
        <dbReference type="ARBA" id="ARBA00022884"/>
    </source>
</evidence>
<dbReference type="InterPro" id="IPR013154">
    <property type="entry name" value="ADH-like_N"/>
</dbReference>
<dbReference type="CDD" id="cd08253">
    <property type="entry name" value="zeta_crystallin"/>
    <property type="match status" value="1"/>
</dbReference>
<reference evidence="8 9" key="1">
    <citation type="journal article" date="2019" name="Int. J. Syst. Evol. Microbiol.">
        <title>The Global Catalogue of Microorganisms (GCM) 10K type strain sequencing project: providing services to taxonomists for standard genome sequencing and annotation.</title>
        <authorList>
            <consortium name="The Broad Institute Genomics Platform"/>
            <consortium name="The Broad Institute Genome Sequencing Center for Infectious Disease"/>
            <person name="Wu L."/>
            <person name="Ma J."/>
        </authorList>
    </citation>
    <scope>NUCLEOTIDE SEQUENCE [LARGE SCALE GENOMIC DNA]</scope>
    <source>
        <strain evidence="8 9">WLHS5</strain>
    </source>
</reference>
<dbReference type="EMBL" id="JBHSFA010000001">
    <property type="protein sequence ID" value="MFC4540336.1"/>
    <property type="molecule type" value="Genomic_DNA"/>
</dbReference>
<dbReference type="Gene3D" id="3.90.180.10">
    <property type="entry name" value="Medium-chain alcohol dehydrogenases, catalytic domain"/>
    <property type="match status" value="1"/>
</dbReference>
<dbReference type="InterPro" id="IPR036291">
    <property type="entry name" value="NAD(P)-bd_dom_sf"/>
</dbReference>
<proteinExistence type="predicted"/>
<organism evidence="8 9">
    <name type="scientific">Halosolutus amylolyticus</name>
    <dbReference type="NCBI Taxonomy" id="2932267"/>
    <lineage>
        <taxon>Archaea</taxon>
        <taxon>Methanobacteriati</taxon>
        <taxon>Methanobacteriota</taxon>
        <taxon>Stenosarchaea group</taxon>
        <taxon>Halobacteria</taxon>
        <taxon>Halobacteriales</taxon>
        <taxon>Natrialbaceae</taxon>
        <taxon>Halosolutus</taxon>
    </lineage>
</organism>
<dbReference type="InterPro" id="IPR020843">
    <property type="entry name" value="ER"/>
</dbReference>
<dbReference type="GO" id="GO:0005737">
    <property type="term" value="C:cytoplasm"/>
    <property type="evidence" value="ECO:0007669"/>
    <property type="project" value="UniProtKB-SubCell"/>
</dbReference>
<evidence type="ECO:0000256" key="1">
    <source>
        <dbReference type="ARBA" id="ARBA00004496"/>
    </source>
</evidence>
<evidence type="ECO:0000313" key="9">
    <source>
        <dbReference type="Proteomes" id="UP001595898"/>
    </source>
</evidence>
<evidence type="ECO:0000256" key="3">
    <source>
        <dbReference type="ARBA" id="ARBA00022490"/>
    </source>
</evidence>
<evidence type="ECO:0000256" key="4">
    <source>
        <dbReference type="ARBA" id="ARBA00022857"/>
    </source>
</evidence>
<keyword evidence="9" id="KW-1185">Reference proteome</keyword>
<feature type="domain" description="Enoyl reductase (ER)" evidence="7">
    <location>
        <begin position="10"/>
        <end position="324"/>
    </location>
</feature>
<keyword evidence="4" id="KW-0521">NADP</keyword>
<dbReference type="Pfam" id="PF08240">
    <property type="entry name" value="ADH_N"/>
    <property type="match status" value="1"/>
</dbReference>
<dbReference type="PANTHER" id="PTHR44154:SF1">
    <property type="entry name" value="QUINONE OXIDOREDUCTASE"/>
    <property type="match status" value="1"/>
</dbReference>
<keyword evidence="5" id="KW-0694">RNA-binding</keyword>
<dbReference type="GO" id="GO:0003723">
    <property type="term" value="F:RNA binding"/>
    <property type="evidence" value="ECO:0007669"/>
    <property type="project" value="UniProtKB-KW"/>
</dbReference>
<evidence type="ECO:0000256" key="6">
    <source>
        <dbReference type="ARBA" id="ARBA00022990"/>
    </source>
</evidence>
<dbReference type="PANTHER" id="PTHR44154">
    <property type="entry name" value="QUINONE OXIDOREDUCTASE"/>
    <property type="match status" value="1"/>
</dbReference>
<dbReference type="GO" id="GO:0016616">
    <property type="term" value="F:oxidoreductase activity, acting on the CH-OH group of donors, NAD or NADP as acceptor"/>
    <property type="evidence" value="ECO:0007669"/>
    <property type="project" value="UniProtKB-ARBA"/>
</dbReference>
<keyword evidence="3" id="KW-0963">Cytoplasm</keyword>
<evidence type="ECO:0000256" key="2">
    <source>
        <dbReference type="ARBA" id="ARBA00011881"/>
    </source>
</evidence>
<dbReference type="AlphaFoldDB" id="A0ABD5PIF1"/>
<protein>
    <submittedName>
        <fullName evidence="8">NADPH:quinone reductase</fullName>
    </submittedName>
</protein>
<dbReference type="Gene3D" id="3.40.50.720">
    <property type="entry name" value="NAD(P)-binding Rossmann-like Domain"/>
    <property type="match status" value="1"/>
</dbReference>
<dbReference type="InterPro" id="IPR002364">
    <property type="entry name" value="Quin_OxRdtase/zeta-crystal_CS"/>
</dbReference>
<keyword evidence="6" id="KW-0007">Acetylation</keyword>
<dbReference type="SUPFAM" id="SSF51735">
    <property type="entry name" value="NAD(P)-binding Rossmann-fold domains"/>
    <property type="match status" value="1"/>
</dbReference>
<gene>
    <name evidence="8" type="ORF">ACFO5R_00075</name>
</gene>
<comment type="caution">
    <text evidence="8">The sequence shown here is derived from an EMBL/GenBank/DDBJ whole genome shotgun (WGS) entry which is preliminary data.</text>
</comment>
<evidence type="ECO:0000259" key="7">
    <source>
        <dbReference type="SMART" id="SM00829"/>
    </source>
</evidence>
<dbReference type="SUPFAM" id="SSF50129">
    <property type="entry name" value="GroES-like"/>
    <property type="match status" value="1"/>
</dbReference>
<dbReference type="Proteomes" id="UP001595898">
    <property type="component" value="Unassembled WGS sequence"/>
</dbReference>
<evidence type="ECO:0000313" key="8">
    <source>
        <dbReference type="EMBL" id="MFC4540336.1"/>
    </source>
</evidence>
<comment type="subcellular location">
    <subcellularLocation>
        <location evidence="1">Cytoplasm</location>
    </subcellularLocation>
</comment>
<dbReference type="InterPro" id="IPR051603">
    <property type="entry name" value="Zinc-ADH_QOR/CCCR"/>
</dbReference>
<accession>A0ABD5PIF1</accession>
<comment type="subunit">
    <text evidence="2">Homotetramer.</text>
</comment>
<dbReference type="InterPro" id="IPR013149">
    <property type="entry name" value="ADH-like_C"/>
</dbReference>
<dbReference type="GO" id="GO:0043168">
    <property type="term" value="F:anion binding"/>
    <property type="evidence" value="ECO:0007669"/>
    <property type="project" value="UniProtKB-ARBA"/>
</dbReference>
<dbReference type="GO" id="GO:0030554">
    <property type="term" value="F:adenyl nucleotide binding"/>
    <property type="evidence" value="ECO:0007669"/>
    <property type="project" value="UniProtKB-ARBA"/>
</dbReference>
<dbReference type="SMART" id="SM00829">
    <property type="entry name" value="PKS_ER"/>
    <property type="match status" value="1"/>
</dbReference>
<sequence>MKAVRYHDFGGPSVSSVDEIEPLTPREQEVSIDVRGIGINPSDILRRTGAFRNELPLIPGKDVAGIVTGTGDDVDRFEPGDRVFGYIPHSNVPGSGTDRQGTYAENVVALTDRLAHLPLPVSFESGAAIPAVAVTAWEALVRYGGLQPSETCLIHGGSGGVGHVAVQLASTMGANVVATAGDREKRQRVSELGADRVLDYSRPDLADGILEECSNRPAVILDHRVGDYLQLDVDVIDQHGTIAIIGGYEDSPRIDISTALLKNVTIVPYTVSLTRNIGTILERIAALLRENRLSVDVWKTFQLKEVADAQRTVSNESFVGKVVMVP</sequence>
<dbReference type="PROSITE" id="PS01162">
    <property type="entry name" value="QOR_ZETA_CRYSTAL"/>
    <property type="match status" value="1"/>
</dbReference>